<keyword evidence="3" id="KW-1185">Reference proteome</keyword>
<proteinExistence type="predicted"/>
<organism evidence="2 3">
    <name type="scientific">Kineosporia babensis</name>
    <dbReference type="NCBI Taxonomy" id="499548"/>
    <lineage>
        <taxon>Bacteria</taxon>
        <taxon>Bacillati</taxon>
        <taxon>Actinomycetota</taxon>
        <taxon>Actinomycetes</taxon>
        <taxon>Kineosporiales</taxon>
        <taxon>Kineosporiaceae</taxon>
        <taxon>Kineosporia</taxon>
    </lineage>
</organism>
<accession>A0A9X1NL00</accession>
<dbReference type="EMBL" id="JAJOMB010000026">
    <property type="protein sequence ID" value="MCD5316025.1"/>
    <property type="molecule type" value="Genomic_DNA"/>
</dbReference>
<protein>
    <recommendedName>
        <fullName evidence="4">Ig-like domain-containing protein</fullName>
    </recommendedName>
</protein>
<feature type="signal peptide" evidence="1">
    <location>
        <begin position="1"/>
        <end position="27"/>
    </location>
</feature>
<feature type="chain" id="PRO_5040790944" description="Ig-like domain-containing protein" evidence="1">
    <location>
        <begin position="28"/>
        <end position="177"/>
    </location>
</feature>
<name>A0A9X1NL00_9ACTN</name>
<evidence type="ECO:0000313" key="3">
    <source>
        <dbReference type="Proteomes" id="UP001138997"/>
    </source>
</evidence>
<reference evidence="2" key="1">
    <citation type="submission" date="2021-11" db="EMBL/GenBank/DDBJ databases">
        <title>Streptomyces corallinus and Kineosporia corallina sp. nov., two new coral-derived marine actinobacteria.</title>
        <authorList>
            <person name="Buangrab K."/>
            <person name="Sutthacheep M."/>
            <person name="Yeemin T."/>
            <person name="Harunari E."/>
            <person name="Igarashi Y."/>
            <person name="Sripreechasak P."/>
            <person name="Kanchanasin P."/>
            <person name="Tanasupawat S."/>
            <person name="Phongsopitanun W."/>
        </authorList>
    </citation>
    <scope>NUCLEOTIDE SEQUENCE</scope>
    <source>
        <strain evidence="2">JCM 31032</strain>
    </source>
</reference>
<dbReference type="AlphaFoldDB" id="A0A9X1NL00"/>
<dbReference type="Proteomes" id="UP001138997">
    <property type="component" value="Unassembled WGS sequence"/>
</dbReference>
<gene>
    <name evidence="2" type="ORF">LR394_34535</name>
</gene>
<sequence>MRRLNHKLTAAALCLGALVGAAPSASAAINLPIPLPAVCTSTASDTVGEQNPDDPDSVIFHGTGEILCTLGPDLLMTGTSTFSGTLPKGECTGANSGLSYTARVDWKDGKYTTGTYTNFEQTTLNGTAAVLISGTTDASSTKFAGYENQIITTTLGDCGTPADEADKIQAGVVLYLP</sequence>
<keyword evidence="1" id="KW-0732">Signal</keyword>
<evidence type="ECO:0000313" key="2">
    <source>
        <dbReference type="EMBL" id="MCD5316025.1"/>
    </source>
</evidence>
<evidence type="ECO:0008006" key="4">
    <source>
        <dbReference type="Google" id="ProtNLM"/>
    </source>
</evidence>
<comment type="caution">
    <text evidence="2">The sequence shown here is derived from an EMBL/GenBank/DDBJ whole genome shotgun (WGS) entry which is preliminary data.</text>
</comment>
<evidence type="ECO:0000256" key="1">
    <source>
        <dbReference type="SAM" id="SignalP"/>
    </source>
</evidence>
<dbReference type="RefSeq" id="WP_231448858.1">
    <property type="nucleotide sequence ID" value="NZ_JAJOMB010000026.1"/>
</dbReference>